<feature type="region of interest" description="Disordered" evidence="1">
    <location>
        <begin position="19"/>
        <end position="43"/>
    </location>
</feature>
<organism evidence="2 3">
    <name type="scientific">Weeksella virosa (strain ATCC 43766 / DSM 16922 / JCM 21250 / CCUG 30538 / CDC 9751 / IAM 14551 / NBRC 16016 / NCTC 11634 / CL345/78)</name>
    <dbReference type="NCBI Taxonomy" id="865938"/>
    <lineage>
        <taxon>Bacteria</taxon>
        <taxon>Pseudomonadati</taxon>
        <taxon>Bacteroidota</taxon>
        <taxon>Flavobacteriia</taxon>
        <taxon>Flavobacteriales</taxon>
        <taxon>Weeksellaceae</taxon>
        <taxon>Weeksella</taxon>
    </lineage>
</organism>
<reference evidence="3" key="2">
    <citation type="journal article" date="2011" name="Stand. Genomic Sci.">
        <title>Complete genome sequence of Weeksella virosa type strain (9751T).</title>
        <authorList>
            <person name="Lang E."/>
            <person name="Teshima H."/>
            <person name="Lucas S."/>
            <person name="Lapidus A."/>
            <person name="Hammon N."/>
            <person name="Deshpande S."/>
            <person name="Nolan M."/>
            <person name="Cheng J."/>
            <person name="Pitluck S."/>
            <person name="Liolios K."/>
            <person name="Pagani I."/>
            <person name="Mikhailova N."/>
            <person name="Ivanova N."/>
            <person name="Mavromatis K."/>
            <person name="Pati A."/>
            <person name="Tapia R."/>
            <person name="Han C."/>
            <person name="Goodwin L."/>
            <person name="Chen A."/>
            <person name="Palaniappan K."/>
            <person name="Land M."/>
            <person name="Hauser L."/>
            <person name="Chang Y."/>
            <person name="Jeffries C."/>
            <person name="Brambilla E."/>
            <person name="Kopitz M."/>
            <person name="Rohde M."/>
            <person name="Goker M."/>
            <person name="Tindall B."/>
            <person name="Detter J."/>
            <person name="Woyke T."/>
            <person name="Bristow J."/>
            <person name="Eisen J."/>
            <person name="Markowitz V."/>
            <person name="Hugenholtz P."/>
            <person name="Klenk H."/>
            <person name="Kyrpides N."/>
        </authorList>
    </citation>
    <scope>NUCLEOTIDE SEQUENCE [LARGE SCALE GENOMIC DNA]</scope>
    <source>
        <strain evidence="3">ATCC 43766 / DSM 16922 / JCM 21250 / NBRC 16016 / NCTC 11634 / CL345/78</strain>
    </source>
</reference>
<accession>F0P0Q6</accession>
<gene>
    <name evidence="2" type="ordered locus">Weevi_0756</name>
</gene>
<dbReference type="HOGENOM" id="CLU_1266466_0_0_10"/>
<dbReference type="eggNOG" id="ENOG5030K29">
    <property type="taxonomic scope" value="Bacteria"/>
</dbReference>
<dbReference type="STRING" id="865938.Weevi_0756"/>
<evidence type="ECO:0000313" key="2">
    <source>
        <dbReference type="EMBL" id="ADX67470.1"/>
    </source>
</evidence>
<keyword evidence="3" id="KW-1185">Reference proteome</keyword>
<sequence length="218" mass="24623">MIPAYLFWGKTSPSIPIQTKESQVVSSSQSAPSDNANSVEQPAKKVVETAEEMQDIRATKPLKKKRKSAFSLSIELDEKKEEEEVAAIADERLPEKPFTQEQVDQFWFSFLEEIKAENLIPTYSILSTAKLKKINESLIEVELGSISSETEFEGLRSRIVNACKSYLNNYSIKIETRITEAIATVNHIKTNKVIAKEMAEKNATLLKLMKDFGLNIYD</sequence>
<dbReference type="Proteomes" id="UP000008641">
    <property type="component" value="Chromosome"/>
</dbReference>
<dbReference type="KEGG" id="wvi:Weevi_0756"/>
<dbReference type="AlphaFoldDB" id="F0P0Q6"/>
<dbReference type="EMBL" id="CP002455">
    <property type="protein sequence ID" value="ADX67470.1"/>
    <property type="molecule type" value="Genomic_DNA"/>
</dbReference>
<evidence type="ECO:0000256" key="1">
    <source>
        <dbReference type="SAM" id="MobiDB-lite"/>
    </source>
</evidence>
<reference evidence="2 3" key="1">
    <citation type="journal article" date="2011" name="Stand. Genomic Sci.">
        <title>Complete genome sequence of Weeksella virosa type strain (9751).</title>
        <authorList>
            <person name="Lang E."/>
            <person name="Teshima H."/>
            <person name="Lucas S."/>
            <person name="Lapidus A."/>
            <person name="Hammon N."/>
            <person name="Deshpande S."/>
            <person name="Nolan M."/>
            <person name="Cheng J.F."/>
            <person name="Pitluck S."/>
            <person name="Liolios K."/>
            <person name="Pagani I."/>
            <person name="Mikhailova N."/>
            <person name="Ivanova N."/>
            <person name="Mavromatis K."/>
            <person name="Pati A."/>
            <person name="Tapia R."/>
            <person name="Han C."/>
            <person name="Goodwin L."/>
            <person name="Chen A."/>
            <person name="Palaniappan K."/>
            <person name="Land M."/>
            <person name="Hauser L."/>
            <person name="Chang Y.J."/>
            <person name="Jeffries C.D."/>
            <person name="Brambilla E.M."/>
            <person name="Kopitz M."/>
            <person name="Rohde M."/>
            <person name="Goker M."/>
            <person name="Tindall B.J."/>
            <person name="Detter J.C."/>
            <person name="Woyke T."/>
            <person name="Bristow J."/>
            <person name="Eisen J.A."/>
            <person name="Markowitz V."/>
            <person name="Hugenholtz P."/>
            <person name="Klenk H.P."/>
            <person name="Kyrpides N.C."/>
        </authorList>
    </citation>
    <scope>NUCLEOTIDE SEQUENCE [LARGE SCALE GENOMIC DNA]</scope>
    <source>
        <strain evidence="3">ATCC 43766 / DSM 16922 / JCM 21250 / NBRC 16016 / NCTC 11634 / CL345/78</strain>
    </source>
</reference>
<protein>
    <recommendedName>
        <fullName evidence="4">DNA polymerase III subunits gamma and tau</fullName>
    </recommendedName>
</protein>
<name>F0P0Q6_WEEVC</name>
<evidence type="ECO:0000313" key="3">
    <source>
        <dbReference type="Proteomes" id="UP000008641"/>
    </source>
</evidence>
<evidence type="ECO:0008006" key="4">
    <source>
        <dbReference type="Google" id="ProtNLM"/>
    </source>
</evidence>
<proteinExistence type="predicted"/>
<feature type="compositionally biased region" description="Low complexity" evidence="1">
    <location>
        <begin position="22"/>
        <end position="38"/>
    </location>
</feature>